<protein>
    <submittedName>
        <fullName evidence="3">Glycoside hydrolase family 19 protein</fullName>
    </submittedName>
</protein>
<keyword evidence="4" id="KW-1185">Reference proteome</keyword>
<keyword evidence="1" id="KW-0472">Membrane</keyword>
<keyword evidence="1" id="KW-0812">Transmembrane</keyword>
<accession>A0ABU4RSD2</accession>
<evidence type="ECO:0000259" key="2">
    <source>
        <dbReference type="Pfam" id="PF00182"/>
    </source>
</evidence>
<feature type="transmembrane region" description="Helical" evidence="1">
    <location>
        <begin position="245"/>
        <end position="264"/>
    </location>
</feature>
<dbReference type="InterPro" id="IPR000726">
    <property type="entry name" value="Glyco_hydro_19_cat"/>
</dbReference>
<sequence length="277" mass="30013">MRLDRKTFFAYARRAPFGNRLSRQQVEGLDALLDEWDSGRYGRDARHFSNVCAQVFHETGGRMSPVREGFAASDAEARRVVAQRRYGKRDAGTGHVYYGRGAIQLTWAENYRRLGKALELRLYEQPDLALDLRTSALIALKGMAEGLFTGKKLADFFNDAEDDPVGARAIVNGRDKAALVASYHAQFLGAVTAADLSSPRPADVSTRAAQPDDVRPVESAGVLSALAAFMAAGGTGLVAAVNNPWAALTLVCLSLMALAVAWLVSSGRLQVTRRTVP</sequence>
<feature type="transmembrane region" description="Helical" evidence="1">
    <location>
        <begin position="220"/>
        <end position="239"/>
    </location>
</feature>
<dbReference type="InterPro" id="IPR023346">
    <property type="entry name" value="Lysozyme-like_dom_sf"/>
</dbReference>
<organism evidence="3 4">
    <name type="scientific">Terrihabitans rhizophilus</name>
    <dbReference type="NCBI Taxonomy" id="3092662"/>
    <lineage>
        <taxon>Bacteria</taxon>
        <taxon>Pseudomonadati</taxon>
        <taxon>Pseudomonadota</taxon>
        <taxon>Alphaproteobacteria</taxon>
        <taxon>Hyphomicrobiales</taxon>
        <taxon>Terrihabitans</taxon>
    </lineage>
</organism>
<keyword evidence="3" id="KW-0378">Hydrolase</keyword>
<comment type="caution">
    <text evidence="3">The sequence shown here is derived from an EMBL/GenBank/DDBJ whole genome shotgun (WGS) entry which is preliminary data.</text>
</comment>
<proteinExistence type="predicted"/>
<dbReference type="Pfam" id="PF00182">
    <property type="entry name" value="Glyco_hydro_19"/>
    <property type="match status" value="1"/>
</dbReference>
<dbReference type="Gene3D" id="1.10.530.10">
    <property type="match status" value="1"/>
</dbReference>
<evidence type="ECO:0000256" key="1">
    <source>
        <dbReference type="SAM" id="Phobius"/>
    </source>
</evidence>
<keyword evidence="1" id="KW-1133">Transmembrane helix</keyword>
<dbReference type="SUPFAM" id="SSF53955">
    <property type="entry name" value="Lysozyme-like"/>
    <property type="match status" value="1"/>
</dbReference>
<evidence type="ECO:0000313" key="4">
    <source>
        <dbReference type="Proteomes" id="UP001274321"/>
    </source>
</evidence>
<dbReference type="EMBL" id="JAXAFJ010000006">
    <property type="protein sequence ID" value="MDX6806590.1"/>
    <property type="molecule type" value="Genomic_DNA"/>
</dbReference>
<dbReference type="RefSeq" id="WP_319844719.1">
    <property type="nucleotide sequence ID" value="NZ_JAXAFJ010000006.1"/>
</dbReference>
<name>A0ABU4RSD2_9HYPH</name>
<reference evidence="3 4" key="1">
    <citation type="submission" date="2023-11" db="EMBL/GenBank/DDBJ databases">
        <authorList>
            <person name="Bao R."/>
        </authorList>
    </citation>
    <scope>NUCLEOTIDE SEQUENCE [LARGE SCALE GENOMIC DNA]</scope>
    <source>
        <strain evidence="3 4">PJ23</strain>
    </source>
</reference>
<gene>
    <name evidence="3" type="ORF">SCD90_10980</name>
</gene>
<feature type="domain" description="Glycoside hydrolase family 19 catalytic" evidence="2">
    <location>
        <begin position="46"/>
        <end position="129"/>
    </location>
</feature>
<dbReference type="GO" id="GO:0016787">
    <property type="term" value="F:hydrolase activity"/>
    <property type="evidence" value="ECO:0007669"/>
    <property type="project" value="UniProtKB-KW"/>
</dbReference>
<dbReference type="Proteomes" id="UP001274321">
    <property type="component" value="Unassembled WGS sequence"/>
</dbReference>
<evidence type="ECO:0000313" key="3">
    <source>
        <dbReference type="EMBL" id="MDX6806590.1"/>
    </source>
</evidence>